<dbReference type="Gene3D" id="1.10.10.60">
    <property type="entry name" value="Homeodomain-like"/>
    <property type="match status" value="1"/>
</dbReference>
<evidence type="ECO:0000313" key="4">
    <source>
        <dbReference type="Proteomes" id="UP000241208"/>
    </source>
</evidence>
<dbReference type="STRING" id="29382.BZ166_02705"/>
<dbReference type="AlphaFoldDB" id="A0A2T4LT28"/>
<dbReference type="PANTHER" id="PTHR43280">
    <property type="entry name" value="ARAC-FAMILY TRANSCRIPTIONAL REGULATOR"/>
    <property type="match status" value="1"/>
</dbReference>
<dbReference type="GO" id="GO:0003700">
    <property type="term" value="F:DNA-binding transcription factor activity"/>
    <property type="evidence" value="ECO:0007669"/>
    <property type="project" value="InterPro"/>
</dbReference>
<reference evidence="3 4" key="1">
    <citation type="journal article" date="2016" name="Front. Microbiol.">
        <title>Comprehensive Phylogenetic Analysis of Bovine Non-aureus Staphylococci Species Based on Whole-Genome Sequencing.</title>
        <authorList>
            <person name="Naushad S."/>
            <person name="Barkema H.W."/>
            <person name="Luby C."/>
            <person name="Condas L.A."/>
            <person name="Nobrega D.B."/>
            <person name="Carson D.A."/>
            <person name="De Buck J."/>
        </authorList>
    </citation>
    <scope>NUCLEOTIDE SEQUENCE [LARGE SCALE GENOMIC DNA]</scope>
    <source>
        <strain evidence="3 4">SNUC 3829</strain>
    </source>
</reference>
<dbReference type="PANTHER" id="PTHR43280:SF2">
    <property type="entry name" value="HTH-TYPE TRANSCRIPTIONAL REGULATOR EXSA"/>
    <property type="match status" value="1"/>
</dbReference>
<proteinExistence type="predicted"/>
<keyword evidence="1" id="KW-0238">DNA-binding</keyword>
<name>A0A2T4LT28_9STAP</name>
<comment type="caution">
    <text evidence="3">The sequence shown here is derived from an EMBL/GenBank/DDBJ whole genome shotgun (WGS) entry which is preliminary data.</text>
</comment>
<dbReference type="Proteomes" id="UP000241208">
    <property type="component" value="Unassembled WGS sequence"/>
</dbReference>
<accession>A0A2T4LT28</accession>
<evidence type="ECO:0000313" key="3">
    <source>
        <dbReference type="EMBL" id="PTF66507.1"/>
    </source>
</evidence>
<dbReference type="RefSeq" id="WP_107384014.1">
    <property type="nucleotide sequence ID" value="NZ_JBOBDU010000003.1"/>
</dbReference>
<feature type="domain" description="HTH araC/xylS-type" evidence="2">
    <location>
        <begin position="152"/>
        <end position="249"/>
    </location>
</feature>
<evidence type="ECO:0000259" key="2">
    <source>
        <dbReference type="PROSITE" id="PS01124"/>
    </source>
</evidence>
<dbReference type="EMBL" id="PYZR01000047">
    <property type="protein sequence ID" value="PTF66507.1"/>
    <property type="molecule type" value="Genomic_DNA"/>
</dbReference>
<gene>
    <name evidence="3" type="ORF">BUY34_05620</name>
</gene>
<evidence type="ECO:0000256" key="1">
    <source>
        <dbReference type="ARBA" id="ARBA00023125"/>
    </source>
</evidence>
<dbReference type="SMART" id="SM00342">
    <property type="entry name" value="HTH_ARAC"/>
    <property type="match status" value="1"/>
</dbReference>
<sequence>MDYTLKSYHAKHVPISQLSRPHFLHIFLITEGEFMVLKNTTFHHFKVGDVFHIHDYESITQISFNGSLICLSLNNFYYYQYFQQLNFDAIEHISIKKERRVQFLDIVDAIQHQSINNLNEAIKHLIKNIQYSEYHNSQSSDIQCSYKTALIKDVVQYVNTHLTTKITCKQIANYFFVNNSFLSREFSTLMNCKLSQYITSSKIHASVCDLLNGDHLNIVQQRYGFRTQNEYCYLFNNVIGCYPSDIHSHTKSRSGIQHLKYDFYQQFQSNALK</sequence>
<dbReference type="GO" id="GO:0043565">
    <property type="term" value="F:sequence-specific DNA binding"/>
    <property type="evidence" value="ECO:0007669"/>
    <property type="project" value="InterPro"/>
</dbReference>
<dbReference type="PROSITE" id="PS01124">
    <property type="entry name" value="HTH_ARAC_FAMILY_2"/>
    <property type="match status" value="1"/>
</dbReference>
<protein>
    <recommendedName>
        <fullName evidence="2">HTH araC/xylS-type domain-containing protein</fullName>
    </recommendedName>
</protein>
<organism evidence="3 4">
    <name type="scientific">Staphylococcus cohnii</name>
    <dbReference type="NCBI Taxonomy" id="29382"/>
    <lineage>
        <taxon>Bacteria</taxon>
        <taxon>Bacillati</taxon>
        <taxon>Bacillota</taxon>
        <taxon>Bacilli</taxon>
        <taxon>Bacillales</taxon>
        <taxon>Staphylococcaceae</taxon>
        <taxon>Staphylococcus</taxon>
        <taxon>Staphylococcus cohnii species complex</taxon>
    </lineage>
</organism>
<dbReference type="InterPro" id="IPR018060">
    <property type="entry name" value="HTH_AraC"/>
</dbReference>